<accession>A0A8K0GPJ8</accession>
<protein>
    <submittedName>
        <fullName evidence="4">Uncharacterized protein</fullName>
    </submittedName>
</protein>
<dbReference type="GO" id="GO:0005840">
    <property type="term" value="C:ribosome"/>
    <property type="evidence" value="ECO:0007669"/>
    <property type="project" value="UniProtKB-KW"/>
</dbReference>
<dbReference type="SUPFAM" id="SSF52080">
    <property type="entry name" value="Ribosomal proteins L15p and L18e"/>
    <property type="match status" value="1"/>
</dbReference>
<evidence type="ECO:0000256" key="3">
    <source>
        <dbReference type="SAM" id="MobiDB-lite"/>
    </source>
</evidence>
<evidence type="ECO:0000313" key="5">
    <source>
        <dbReference type="Proteomes" id="UP000801492"/>
    </source>
</evidence>
<keyword evidence="5" id="KW-1185">Reference proteome</keyword>
<keyword evidence="1" id="KW-0689">Ribosomal protein</keyword>
<keyword evidence="2" id="KW-0687">Ribonucleoprotein</keyword>
<sequence length="73" mass="8378">MSSRHTVDKALTILRGLPRICLSNIRDNPGSKMHGAGNKGSGQRQNYMRLGYETGNRPFYTRFGYEPYYRGHQ</sequence>
<proteinExistence type="predicted"/>
<feature type="non-terminal residue" evidence="4">
    <location>
        <position position="1"/>
    </location>
</feature>
<comment type="caution">
    <text evidence="4">The sequence shown here is derived from an EMBL/GenBank/DDBJ whole genome shotgun (WGS) entry which is preliminary data.</text>
</comment>
<feature type="region of interest" description="Disordered" evidence="3">
    <location>
        <begin position="25"/>
        <end position="44"/>
    </location>
</feature>
<dbReference type="GO" id="GO:1990904">
    <property type="term" value="C:ribonucleoprotein complex"/>
    <property type="evidence" value="ECO:0007669"/>
    <property type="project" value="UniProtKB-KW"/>
</dbReference>
<name>A0A8K0GPJ8_IGNLU</name>
<reference evidence="4" key="1">
    <citation type="submission" date="2019-08" db="EMBL/GenBank/DDBJ databases">
        <title>The genome of the North American firefly Photinus pyralis.</title>
        <authorList>
            <consortium name="Photinus pyralis genome working group"/>
            <person name="Fallon T.R."/>
            <person name="Sander Lower S.E."/>
            <person name="Weng J.-K."/>
        </authorList>
    </citation>
    <scope>NUCLEOTIDE SEQUENCE</scope>
    <source>
        <strain evidence="4">TRF0915ILg1</strain>
        <tissue evidence="4">Whole body</tissue>
    </source>
</reference>
<gene>
    <name evidence="4" type="ORF">ILUMI_01097</name>
</gene>
<evidence type="ECO:0000256" key="2">
    <source>
        <dbReference type="ARBA" id="ARBA00023274"/>
    </source>
</evidence>
<evidence type="ECO:0000313" key="4">
    <source>
        <dbReference type="EMBL" id="KAF2905083.1"/>
    </source>
</evidence>
<dbReference type="AlphaFoldDB" id="A0A8K0GPJ8"/>
<dbReference type="InterPro" id="IPR036227">
    <property type="entry name" value="Ribosomal_uL15/eL18_sf"/>
</dbReference>
<dbReference type="Proteomes" id="UP000801492">
    <property type="component" value="Unassembled WGS sequence"/>
</dbReference>
<organism evidence="4 5">
    <name type="scientific">Ignelater luminosus</name>
    <name type="common">Cucubano</name>
    <name type="synonym">Pyrophorus luminosus</name>
    <dbReference type="NCBI Taxonomy" id="2038154"/>
    <lineage>
        <taxon>Eukaryota</taxon>
        <taxon>Metazoa</taxon>
        <taxon>Ecdysozoa</taxon>
        <taxon>Arthropoda</taxon>
        <taxon>Hexapoda</taxon>
        <taxon>Insecta</taxon>
        <taxon>Pterygota</taxon>
        <taxon>Neoptera</taxon>
        <taxon>Endopterygota</taxon>
        <taxon>Coleoptera</taxon>
        <taxon>Polyphaga</taxon>
        <taxon>Elateriformia</taxon>
        <taxon>Elateroidea</taxon>
        <taxon>Elateridae</taxon>
        <taxon>Agrypninae</taxon>
        <taxon>Pyrophorini</taxon>
        <taxon>Ignelater</taxon>
    </lineage>
</organism>
<dbReference type="EMBL" id="VTPC01000606">
    <property type="protein sequence ID" value="KAF2905083.1"/>
    <property type="molecule type" value="Genomic_DNA"/>
</dbReference>
<dbReference type="OrthoDB" id="361383at2759"/>
<evidence type="ECO:0000256" key="1">
    <source>
        <dbReference type="ARBA" id="ARBA00022980"/>
    </source>
</evidence>